<keyword evidence="1" id="KW-0812">Transmembrane</keyword>
<sequence length="165" mass="17806">MTTSNSHPPLLQLARQLERDSSAYAVRIAGMIITGFGVLSLITLSWLGRNTTIAAALIPAGIVATSIASRAASRIAIYRNTLTDRMLGAIADSDLIPEWAKEEVAVEYLVRGYVSIETLTKIDLRIVEQRHSERPVVNSTPGADRLVARYGKAIDSTGSSERSAP</sequence>
<dbReference type="Proteomes" id="UP000289650">
    <property type="component" value="Unassembled WGS sequence"/>
</dbReference>
<evidence type="ECO:0000313" key="3">
    <source>
        <dbReference type="Proteomes" id="UP000289650"/>
    </source>
</evidence>
<dbReference type="RefSeq" id="WP_129518588.1">
    <property type="nucleotide sequence ID" value="NZ_QWEX01000004.1"/>
</dbReference>
<keyword evidence="1" id="KW-1133">Transmembrane helix</keyword>
<evidence type="ECO:0000256" key="1">
    <source>
        <dbReference type="SAM" id="Phobius"/>
    </source>
</evidence>
<name>A0A4Q2A701_9BURK</name>
<accession>A0A4Q2A701</accession>
<keyword evidence="1" id="KW-0472">Membrane</keyword>
<proteinExistence type="predicted"/>
<feature type="transmembrane region" description="Helical" evidence="1">
    <location>
        <begin position="24"/>
        <end position="47"/>
    </location>
</feature>
<protein>
    <submittedName>
        <fullName evidence="2">Uncharacterized protein</fullName>
    </submittedName>
</protein>
<feature type="transmembrane region" description="Helical" evidence="1">
    <location>
        <begin position="53"/>
        <end position="72"/>
    </location>
</feature>
<comment type="caution">
    <text evidence="2">The sequence shown here is derived from an EMBL/GenBank/DDBJ whole genome shotgun (WGS) entry which is preliminary data.</text>
</comment>
<organism evidence="2 3">
    <name type="scientific">Burkholderia stabilis</name>
    <dbReference type="NCBI Taxonomy" id="95485"/>
    <lineage>
        <taxon>Bacteria</taxon>
        <taxon>Pseudomonadati</taxon>
        <taxon>Pseudomonadota</taxon>
        <taxon>Betaproteobacteria</taxon>
        <taxon>Burkholderiales</taxon>
        <taxon>Burkholderiaceae</taxon>
        <taxon>Burkholderia</taxon>
        <taxon>Burkholderia cepacia complex</taxon>
    </lineage>
</organism>
<dbReference type="OrthoDB" id="9968332at2"/>
<evidence type="ECO:0000313" key="2">
    <source>
        <dbReference type="EMBL" id="RXV64491.1"/>
    </source>
</evidence>
<reference evidence="2 3" key="1">
    <citation type="submission" date="2018-08" db="EMBL/GenBank/DDBJ databases">
        <title>Mountain-cultivated ginseng endophyte, Burkholderia stabilis and its activity against ginseng root rot disease.</title>
        <authorList>
            <person name="Tapan Kumar M."/>
            <person name="Bae H."/>
            <person name="Shanmugam G."/>
            <person name="Jeon J."/>
        </authorList>
    </citation>
    <scope>NUCLEOTIDE SEQUENCE [LARGE SCALE GENOMIC DNA]</scope>
    <source>
        <strain evidence="2 3">EB159</strain>
    </source>
</reference>
<dbReference type="AlphaFoldDB" id="A0A4Q2A701"/>
<dbReference type="EMBL" id="QWEX01000004">
    <property type="protein sequence ID" value="RXV64491.1"/>
    <property type="molecule type" value="Genomic_DNA"/>
</dbReference>
<gene>
    <name evidence="2" type="ORF">D1006_39905</name>
</gene>